<protein>
    <submittedName>
        <fullName evidence="1">DekiORF52</fullName>
    </submittedName>
</protein>
<accession>V9LSX7</accession>
<reference evidence="1" key="1">
    <citation type="submission" date="2012-06" db="EMBL/GenBank/DDBJ databases">
        <title>Genomic sequencing and analysis of the Dendrolimus kikuchii nucleopolyhedrovirus.</title>
        <authorList>
            <person name="Yang M.M."/>
        </authorList>
    </citation>
    <scope>NUCLEOTIDE SEQUENCE</scope>
    <source>
        <strain evidence="1">YN</strain>
    </source>
</reference>
<dbReference type="EMBL" id="JX193905">
    <property type="protein sequence ID" value="AFS51930.1"/>
    <property type="molecule type" value="Genomic_DNA"/>
</dbReference>
<sequence length="129" mass="14991">MASETCYCCKTVHKALTKCKPFDFFSHVELRYLCDACYEGEWCFCCHKFCAGGDYIKIDYDASTVGDSNCIVHMCKSCVVANCLDDDRICDNAWCCRELADYIEFNKNQCVLRARYGYDRVDYMCRQCK</sequence>
<name>V9LSX7_9ABAC</name>
<organism evidence="1">
    <name type="scientific">Dendrolimus kikuchii nucleopolyhedrovirus</name>
    <dbReference type="NCBI Taxonomy" id="1219875"/>
    <lineage>
        <taxon>Viruses</taxon>
        <taxon>Viruses incertae sedis</taxon>
        <taxon>Naldaviricetes</taxon>
        <taxon>Lefavirales</taxon>
        <taxon>Baculoviridae</taxon>
        <taxon>Alphabaculovirus</taxon>
    </lineage>
</organism>
<evidence type="ECO:0000313" key="1">
    <source>
        <dbReference type="EMBL" id="AFS51930.1"/>
    </source>
</evidence>
<proteinExistence type="predicted"/>